<evidence type="ECO:0000256" key="2">
    <source>
        <dbReference type="ARBA" id="ARBA00022676"/>
    </source>
</evidence>
<dbReference type="STRING" id="383372.Rcas_2289"/>
<feature type="domain" description="tRNA-queuosine alpha-mannosyltransferase N-terminal" evidence="8">
    <location>
        <begin position="3"/>
        <end position="172"/>
    </location>
</feature>
<keyword evidence="10" id="KW-1185">Reference proteome</keyword>
<dbReference type="HOGENOM" id="CLU_033439_1_0_0"/>
<dbReference type="AlphaFoldDB" id="A7NFA6"/>
<dbReference type="InterPro" id="IPR001296">
    <property type="entry name" value="Glyco_trans_1"/>
</dbReference>
<proteinExistence type="inferred from homology"/>
<evidence type="ECO:0000313" key="10">
    <source>
        <dbReference type="Proteomes" id="UP000000263"/>
    </source>
</evidence>
<dbReference type="GO" id="GO:0016438">
    <property type="term" value="F:tRNA-queuosine(34) beta-mannosyltransferase activity"/>
    <property type="evidence" value="ECO:0007669"/>
    <property type="project" value="UniProtKB-EC"/>
</dbReference>
<dbReference type="KEGG" id="rca:Rcas_2289"/>
<protein>
    <recommendedName>
        <fullName evidence="5">tRNA-queuosine alpha-mannosyltransferase</fullName>
        <ecNumber evidence="4">2.4.1.110</ecNumber>
    </recommendedName>
</protein>
<dbReference type="Pfam" id="PF00534">
    <property type="entry name" value="Glycos_transf_1"/>
    <property type="match status" value="1"/>
</dbReference>
<evidence type="ECO:0000256" key="6">
    <source>
        <dbReference type="ARBA" id="ARBA00048439"/>
    </source>
</evidence>
<dbReference type="PANTHER" id="PTHR13615">
    <property type="entry name" value="GLYCOSYLTRANSFERASE-LIKE 1"/>
    <property type="match status" value="1"/>
</dbReference>
<dbReference type="eggNOG" id="COG0438">
    <property type="taxonomic scope" value="Bacteria"/>
</dbReference>
<dbReference type="CAZy" id="GT4">
    <property type="family name" value="Glycosyltransferase Family 4"/>
</dbReference>
<evidence type="ECO:0000259" key="8">
    <source>
        <dbReference type="Pfam" id="PF12038"/>
    </source>
</evidence>
<dbReference type="EMBL" id="CP000804">
    <property type="protein sequence ID" value="ABU58372.1"/>
    <property type="molecule type" value="Genomic_DNA"/>
</dbReference>
<dbReference type="CDD" id="cd03801">
    <property type="entry name" value="GT4_PimA-like"/>
    <property type="match status" value="1"/>
</dbReference>
<accession>A7NFA6</accession>
<dbReference type="OrthoDB" id="9792163at2"/>
<dbReference type="SUPFAM" id="SSF53756">
    <property type="entry name" value="UDP-Glycosyltransferase/glycogen phosphorylase"/>
    <property type="match status" value="1"/>
</dbReference>
<evidence type="ECO:0000259" key="7">
    <source>
        <dbReference type="Pfam" id="PF00534"/>
    </source>
</evidence>
<organism evidence="9 10">
    <name type="scientific">Roseiflexus castenholzii (strain DSM 13941 / HLO8)</name>
    <dbReference type="NCBI Taxonomy" id="383372"/>
    <lineage>
        <taxon>Bacteria</taxon>
        <taxon>Bacillati</taxon>
        <taxon>Chloroflexota</taxon>
        <taxon>Chloroflexia</taxon>
        <taxon>Chloroflexales</taxon>
        <taxon>Roseiflexineae</taxon>
        <taxon>Roseiflexaceae</taxon>
        <taxon>Roseiflexus</taxon>
    </lineage>
</organism>
<keyword evidence="3 9" id="KW-0808">Transferase</keyword>
<sequence>MHILWLDAFHGGSQAVVSQGFARHSQHHVTLLTLSPAGGWRWRMRGAAITFAREVRRRAMPPVDLIVATDMLDLATFLGLTRDLLGGTAVALYMHENQLTYPLPPGRTRDLAYPWINYTSALVADAIFFNSAFHRDSFFAALPGLPGRYHDHQELDLIDPLMARSYVLPPGIDLARLELSSPPARASAGEPPILLWNSRWEYDKGPETFFAALRVLRQRQIDFRLIVIGEHIDPQHPTFAAAREEFAARALAWGYVPDLETYRRLLYQADIVVSAAIQEFFGIAVIEAIFCGCVPLLPRRLSYPELIPVHLHPFCLYDDDAQLADRLSQTIVALPSLREIDFRSIAARYDWSQMATRYDAAFADVVAGRGYGTMANANGD</sequence>
<dbReference type="InterPro" id="IPR022701">
    <property type="entry name" value="QTMAN_N"/>
</dbReference>
<dbReference type="Proteomes" id="UP000000263">
    <property type="component" value="Chromosome"/>
</dbReference>
<evidence type="ECO:0000256" key="3">
    <source>
        <dbReference type="ARBA" id="ARBA00022679"/>
    </source>
</evidence>
<keyword evidence="2" id="KW-0328">Glycosyltransferase</keyword>
<reference evidence="9 10" key="1">
    <citation type="submission" date="2007-08" db="EMBL/GenBank/DDBJ databases">
        <title>Complete sequence of Roseiflexus castenholzii DSM 13941.</title>
        <authorList>
            <consortium name="US DOE Joint Genome Institute"/>
            <person name="Copeland A."/>
            <person name="Lucas S."/>
            <person name="Lapidus A."/>
            <person name="Barry K."/>
            <person name="Glavina del Rio T."/>
            <person name="Dalin E."/>
            <person name="Tice H."/>
            <person name="Pitluck S."/>
            <person name="Thompson L.S."/>
            <person name="Brettin T."/>
            <person name="Bruce D."/>
            <person name="Detter J.C."/>
            <person name="Han C."/>
            <person name="Tapia R."/>
            <person name="Schmutz J."/>
            <person name="Larimer F."/>
            <person name="Land M."/>
            <person name="Hauser L."/>
            <person name="Kyrpides N."/>
            <person name="Mikhailova N."/>
            <person name="Bryant D.A."/>
            <person name="Hanada S."/>
            <person name="Tsukatani Y."/>
            <person name="Richardson P."/>
        </authorList>
    </citation>
    <scope>NUCLEOTIDE SEQUENCE [LARGE SCALE GENOMIC DNA]</scope>
    <source>
        <strain evidence="10">DSM 13941 / HLO8</strain>
    </source>
</reference>
<comment type="catalytic activity">
    <reaction evidence="6">
        <text>queuosine(34) in tRNA(Asp) + GDP-alpha-D-mannose = O-4''-alpha-D-mannosylqueuosine(34) in tRNA(Asp) + GDP + H(+)</text>
        <dbReference type="Rhea" id="RHEA:12885"/>
        <dbReference type="Rhea" id="RHEA-COMP:18572"/>
        <dbReference type="Rhea" id="RHEA-COMP:18581"/>
        <dbReference type="ChEBI" id="CHEBI:15378"/>
        <dbReference type="ChEBI" id="CHEBI:57527"/>
        <dbReference type="ChEBI" id="CHEBI:58189"/>
        <dbReference type="ChEBI" id="CHEBI:194431"/>
        <dbReference type="ChEBI" id="CHEBI:194442"/>
        <dbReference type="EC" id="2.4.1.110"/>
    </reaction>
    <physiologicalReaction direction="left-to-right" evidence="6">
        <dbReference type="Rhea" id="RHEA:12886"/>
    </physiologicalReaction>
</comment>
<dbReference type="PANTHER" id="PTHR13615:SF3">
    <property type="entry name" value="GLYCOSYLTRANSFERASE-LIKE DOMAIN-CONTAINING PROTEIN 1"/>
    <property type="match status" value="1"/>
</dbReference>
<dbReference type="RefSeq" id="WP_012120796.1">
    <property type="nucleotide sequence ID" value="NC_009767.1"/>
</dbReference>
<dbReference type="Pfam" id="PF12038">
    <property type="entry name" value="QTMAN_N"/>
    <property type="match status" value="1"/>
</dbReference>
<evidence type="ECO:0000256" key="4">
    <source>
        <dbReference type="ARBA" id="ARBA00044517"/>
    </source>
</evidence>
<dbReference type="InterPro" id="IPR051862">
    <property type="entry name" value="GT-like_domain_containing_1"/>
</dbReference>
<dbReference type="Gene3D" id="3.40.50.2000">
    <property type="entry name" value="Glycogen Phosphorylase B"/>
    <property type="match status" value="2"/>
</dbReference>
<gene>
    <name evidence="9" type="ordered locus">Rcas_2289</name>
</gene>
<feature type="domain" description="Glycosyl transferase family 1" evidence="7">
    <location>
        <begin position="186"/>
        <end position="309"/>
    </location>
</feature>
<evidence type="ECO:0000313" key="9">
    <source>
        <dbReference type="EMBL" id="ABU58372.1"/>
    </source>
</evidence>
<evidence type="ECO:0000256" key="5">
    <source>
        <dbReference type="ARBA" id="ARBA00044539"/>
    </source>
</evidence>
<comment type="similarity">
    <text evidence="1">Belongs to the glycosyltransferase group 1 family. Glycosyltransferase 4 subfamily.</text>
</comment>
<name>A7NFA6_ROSCS</name>
<evidence type="ECO:0000256" key="1">
    <source>
        <dbReference type="ARBA" id="ARBA00009481"/>
    </source>
</evidence>
<dbReference type="EC" id="2.4.1.110" evidence="4"/>